<dbReference type="GO" id="GO:0045892">
    <property type="term" value="P:negative regulation of DNA-templated transcription"/>
    <property type="evidence" value="ECO:0007669"/>
    <property type="project" value="TreeGrafter"/>
</dbReference>
<dbReference type="Gene3D" id="3.30.2310.20">
    <property type="entry name" value="RelE-like"/>
    <property type="match status" value="1"/>
</dbReference>
<evidence type="ECO:0000256" key="6">
    <source>
        <dbReference type="ARBA" id="ARBA00030388"/>
    </source>
</evidence>
<keyword evidence="2" id="KW-1277">Toxin-antitoxin system</keyword>
<evidence type="ECO:0000256" key="7">
    <source>
        <dbReference type="ARBA" id="ARBA00050056"/>
    </source>
</evidence>
<evidence type="ECO:0000256" key="5">
    <source>
        <dbReference type="ARBA" id="ARBA00022801"/>
    </source>
</evidence>
<comment type="caution">
    <text evidence="8">The sequence shown here is derived from an EMBL/GenBank/DDBJ whole genome shotgun (WGS) entry which is preliminary data.</text>
</comment>
<comment type="similarity">
    <text evidence="1">Belongs to the YoeB family.</text>
</comment>
<evidence type="ECO:0000313" key="9">
    <source>
        <dbReference type="Proteomes" id="UP000249828"/>
    </source>
</evidence>
<keyword evidence="9" id="KW-1185">Reference proteome</keyword>
<dbReference type="NCBIfam" id="TIGR02116">
    <property type="entry name" value="toxin_Txe_YoeB"/>
    <property type="match status" value="1"/>
</dbReference>
<gene>
    <name evidence="8" type="ORF">CI088_01395</name>
</gene>
<dbReference type="RefSeq" id="WP_111246932.1">
    <property type="nucleotide sequence ID" value="NZ_PIEU01000003.1"/>
</dbReference>
<dbReference type="InterPro" id="IPR009614">
    <property type="entry name" value="YoeB_toxin"/>
</dbReference>
<dbReference type="Pfam" id="PF06769">
    <property type="entry name" value="YoeB_toxin"/>
    <property type="match status" value="1"/>
</dbReference>
<sequence length="86" mass="10475">MELRWSDDALNDLNYWKKNDTAKVKKIKALLENIIETPYKGLGKPEPLKFDWSGYWSRRINSEHRLIYKYTDEYIEIVSCRFHYTK</sequence>
<dbReference type="AlphaFoldDB" id="A0A2W4A941"/>
<dbReference type="PANTHER" id="PTHR38039:SF1">
    <property type="entry name" value="TOXIN YOEB"/>
    <property type="match status" value="1"/>
</dbReference>
<dbReference type="Proteomes" id="UP000249828">
    <property type="component" value="Unassembled WGS sequence"/>
</dbReference>
<name>A0A2W4A941_9ENTE</name>
<dbReference type="InterPro" id="IPR035093">
    <property type="entry name" value="RelE/ParE_toxin_dom_sf"/>
</dbReference>
<dbReference type="NCBIfam" id="TIGR02385">
    <property type="entry name" value="RelE_StbE"/>
    <property type="match status" value="1"/>
</dbReference>
<dbReference type="GO" id="GO:0004519">
    <property type="term" value="F:endonuclease activity"/>
    <property type="evidence" value="ECO:0007669"/>
    <property type="project" value="UniProtKB-KW"/>
</dbReference>
<evidence type="ECO:0000256" key="1">
    <source>
        <dbReference type="ARBA" id="ARBA00008172"/>
    </source>
</evidence>
<evidence type="ECO:0000256" key="4">
    <source>
        <dbReference type="ARBA" id="ARBA00022759"/>
    </source>
</evidence>
<keyword evidence="3" id="KW-0540">Nuclease</keyword>
<accession>A0A2W4A941</accession>
<dbReference type="InterPro" id="IPR007712">
    <property type="entry name" value="RelE/ParE_toxin"/>
</dbReference>
<organism evidence="8 9">
    <name type="scientific">Enterococcus plantarum</name>
    <dbReference type="NCBI Taxonomy" id="1077675"/>
    <lineage>
        <taxon>Bacteria</taxon>
        <taxon>Bacillati</taxon>
        <taxon>Bacillota</taxon>
        <taxon>Bacilli</taxon>
        <taxon>Lactobacillales</taxon>
        <taxon>Enterococcaceae</taxon>
        <taxon>Enterococcus</taxon>
    </lineage>
</organism>
<dbReference type="GO" id="GO:0016787">
    <property type="term" value="F:hydrolase activity"/>
    <property type="evidence" value="ECO:0007669"/>
    <property type="project" value="UniProtKB-KW"/>
</dbReference>
<dbReference type="EMBL" id="PIEU01000003">
    <property type="protein sequence ID" value="PZL77483.1"/>
    <property type="molecule type" value="Genomic_DNA"/>
</dbReference>
<dbReference type="SUPFAM" id="SSF143011">
    <property type="entry name" value="RelE-like"/>
    <property type="match status" value="1"/>
</dbReference>
<keyword evidence="4" id="KW-0255">Endonuclease</keyword>
<protein>
    <recommendedName>
        <fullName evidence="7">Endoribonuclease YoeB</fullName>
    </recommendedName>
    <alternativeName>
        <fullName evidence="6">Putative mRNA interferase YoeB</fullName>
    </alternativeName>
</protein>
<reference evidence="8 9" key="1">
    <citation type="submission" date="2017-11" db="EMBL/GenBank/DDBJ databases">
        <title>Draft genome sequence of Enterococcus plantarum TRW2 strain isolated from lettuce.</title>
        <authorList>
            <person name="Kim E.B."/>
            <person name="Marco M.L."/>
            <person name="Williams T.R."/>
            <person name="You I.H."/>
        </authorList>
    </citation>
    <scope>NUCLEOTIDE SEQUENCE [LARGE SCALE GENOMIC DNA]</scope>
    <source>
        <strain evidence="8 9">TRW2</strain>
    </source>
</reference>
<evidence type="ECO:0000256" key="2">
    <source>
        <dbReference type="ARBA" id="ARBA00022649"/>
    </source>
</evidence>
<evidence type="ECO:0000256" key="3">
    <source>
        <dbReference type="ARBA" id="ARBA00022722"/>
    </source>
</evidence>
<dbReference type="GO" id="GO:0006401">
    <property type="term" value="P:RNA catabolic process"/>
    <property type="evidence" value="ECO:0007669"/>
    <property type="project" value="InterPro"/>
</dbReference>
<proteinExistence type="inferred from homology"/>
<evidence type="ECO:0000313" key="8">
    <source>
        <dbReference type="EMBL" id="PZL77483.1"/>
    </source>
</evidence>
<keyword evidence="5" id="KW-0378">Hydrolase</keyword>
<dbReference type="PANTHER" id="PTHR38039">
    <property type="entry name" value="TOXIN YOEB"/>
    <property type="match status" value="1"/>
</dbReference>